<gene>
    <name evidence="1" type="ORF">PHAVU_009G256800g</name>
</gene>
<dbReference type="AlphaFoldDB" id="V7AZJ5"/>
<accession>V7AZJ5</accession>
<dbReference type="EMBL" id="CM002296">
    <property type="protein sequence ID" value="ESW10999.1"/>
    <property type="molecule type" value="Genomic_DNA"/>
</dbReference>
<keyword evidence="2" id="KW-1185">Reference proteome</keyword>
<organism evidence="1 2">
    <name type="scientific">Phaseolus vulgaris</name>
    <name type="common">Kidney bean</name>
    <name type="synonym">French bean</name>
    <dbReference type="NCBI Taxonomy" id="3885"/>
    <lineage>
        <taxon>Eukaryota</taxon>
        <taxon>Viridiplantae</taxon>
        <taxon>Streptophyta</taxon>
        <taxon>Embryophyta</taxon>
        <taxon>Tracheophyta</taxon>
        <taxon>Spermatophyta</taxon>
        <taxon>Magnoliopsida</taxon>
        <taxon>eudicotyledons</taxon>
        <taxon>Gunneridae</taxon>
        <taxon>Pentapetalae</taxon>
        <taxon>rosids</taxon>
        <taxon>fabids</taxon>
        <taxon>Fabales</taxon>
        <taxon>Fabaceae</taxon>
        <taxon>Papilionoideae</taxon>
        <taxon>50 kb inversion clade</taxon>
        <taxon>NPAAA clade</taxon>
        <taxon>indigoferoid/millettioid clade</taxon>
        <taxon>Phaseoleae</taxon>
        <taxon>Phaseolus</taxon>
    </lineage>
</organism>
<evidence type="ECO:0000313" key="1">
    <source>
        <dbReference type="EMBL" id="ESW10999.1"/>
    </source>
</evidence>
<dbReference type="OrthoDB" id="1408701at2759"/>
<proteinExistence type="predicted"/>
<reference evidence="2" key="1">
    <citation type="journal article" date="2014" name="Nat. Genet.">
        <title>A reference genome for common bean and genome-wide analysis of dual domestications.</title>
        <authorList>
            <person name="Schmutz J."/>
            <person name="McClean P.E."/>
            <person name="Mamidi S."/>
            <person name="Wu G.A."/>
            <person name="Cannon S.B."/>
            <person name="Grimwood J."/>
            <person name="Jenkins J."/>
            <person name="Shu S."/>
            <person name="Song Q."/>
            <person name="Chavarro C."/>
            <person name="Torres-Torres M."/>
            <person name="Geffroy V."/>
            <person name="Moghaddam S.M."/>
            <person name="Gao D."/>
            <person name="Abernathy B."/>
            <person name="Barry K."/>
            <person name="Blair M."/>
            <person name="Brick M.A."/>
            <person name="Chovatia M."/>
            <person name="Gepts P."/>
            <person name="Goodstein D.M."/>
            <person name="Gonzales M."/>
            <person name="Hellsten U."/>
            <person name="Hyten D.L."/>
            <person name="Jia G."/>
            <person name="Kelly J.D."/>
            <person name="Kudrna D."/>
            <person name="Lee R."/>
            <person name="Richard M.M."/>
            <person name="Miklas P.N."/>
            <person name="Osorno J.M."/>
            <person name="Rodrigues J."/>
            <person name="Thareau V."/>
            <person name="Urrea C.A."/>
            <person name="Wang M."/>
            <person name="Yu Y."/>
            <person name="Zhang M."/>
            <person name="Wing R.A."/>
            <person name="Cregan P.B."/>
            <person name="Rokhsar D.S."/>
            <person name="Jackson S.A."/>
        </authorList>
    </citation>
    <scope>NUCLEOTIDE SEQUENCE [LARGE SCALE GENOMIC DNA]</scope>
    <source>
        <strain evidence="2">cv. G19833</strain>
    </source>
</reference>
<dbReference type="Proteomes" id="UP000000226">
    <property type="component" value="Chromosome 9"/>
</dbReference>
<protein>
    <submittedName>
        <fullName evidence="1">Uncharacterized protein</fullName>
    </submittedName>
</protein>
<evidence type="ECO:0000313" key="2">
    <source>
        <dbReference type="Proteomes" id="UP000000226"/>
    </source>
</evidence>
<sequence>MGTVYSRSRQTNLLGQSTTFQASSSGTKAQMGDNFEVSMATWKGGKDTNVWCVQYITSETKKRTCRFILEASRENKSVKSISFMLSDEFDNDVKLVLDIKRVGRDRLHGGITASRYSGVGSFRPMLFEREVQDLCIETHVTPYGWSQQGGLVVLEKKKLLYSHDAFMVTVAHYYISDEIGVSVAAKVRRSRDHGFVVEVEGPFVHPGADLFKVVEQTCRSGVWSPGACSHCNNGASSGNGSSLSDKQISEILKRLPSFGSVGDQFTGIINAAGYTNGFLNNCVILIDFK</sequence>
<dbReference type="Gramene" id="ESW10999">
    <property type="protein sequence ID" value="ESW10999"/>
    <property type="gene ID" value="PHAVU_009G256800g"/>
</dbReference>
<name>V7AZJ5_PHAVU</name>